<dbReference type="Pfam" id="PF13565">
    <property type="entry name" value="HTH_32"/>
    <property type="match status" value="1"/>
</dbReference>
<dbReference type="GO" id="GO:0015074">
    <property type="term" value="P:DNA integration"/>
    <property type="evidence" value="ECO:0007669"/>
    <property type="project" value="InterPro"/>
</dbReference>
<organism evidence="2 3">
    <name type="scientific">Epilithonimonas hungarica</name>
    <dbReference type="NCBI Taxonomy" id="454006"/>
    <lineage>
        <taxon>Bacteria</taxon>
        <taxon>Pseudomonadati</taxon>
        <taxon>Bacteroidota</taxon>
        <taxon>Flavobacteriia</taxon>
        <taxon>Flavobacteriales</taxon>
        <taxon>Weeksellaceae</taxon>
        <taxon>Chryseobacterium group</taxon>
        <taxon>Epilithonimonas</taxon>
    </lineage>
</organism>
<dbReference type="InterPro" id="IPR050900">
    <property type="entry name" value="Transposase_IS3/IS150/IS904"/>
</dbReference>
<dbReference type="InterPro" id="IPR048020">
    <property type="entry name" value="Transpos_IS3"/>
</dbReference>
<dbReference type="SUPFAM" id="SSF53098">
    <property type="entry name" value="Ribonuclease H-like"/>
    <property type="match status" value="1"/>
</dbReference>
<evidence type="ECO:0000313" key="2">
    <source>
        <dbReference type="EMBL" id="SDG66794.1"/>
    </source>
</evidence>
<dbReference type="PANTHER" id="PTHR46889">
    <property type="entry name" value="TRANSPOSASE INSF FOR INSERTION SEQUENCE IS3B-RELATED"/>
    <property type="match status" value="1"/>
</dbReference>
<keyword evidence="2" id="KW-0371">Homeobox</keyword>
<proteinExistence type="predicted"/>
<sequence>MRLSAAEKYEIIQTVTTSELGVKRTLESFGIARSSFYKWYQSYLEYGYDGLKTTRRTNHRQWNSIPERQKDLVVEIALEHTELSARELAYKITDEQGIFISESSVYRILKQRDLIPAPNHFLLSAANEFKDKTEFVHQMWQTDFTYFKIIGWGWYYLSTILDDYSRYIIHWELCDSMKAEDVKRTVDTAIKKAKLKTKVKPKLLSDNGSCYVSNELKSYLKDDLRMKQVHGKPMHPQTRGKIERYHRTMKNVVKLNHFYHPEELIQALEKFVENYNNKRYHESINNLTPADMFFGRSEQILKKRKQTKAESILKRRQMYNQQKLVSL</sequence>
<evidence type="ECO:0000259" key="1">
    <source>
        <dbReference type="PROSITE" id="PS50994"/>
    </source>
</evidence>
<dbReference type="GO" id="GO:0003677">
    <property type="term" value="F:DNA binding"/>
    <property type="evidence" value="ECO:0007669"/>
    <property type="project" value="UniProtKB-KW"/>
</dbReference>
<gene>
    <name evidence="2" type="ORF">SAMN05421825_0004</name>
</gene>
<dbReference type="InterPro" id="IPR012337">
    <property type="entry name" value="RNaseH-like_sf"/>
</dbReference>
<name>A0A1G7W479_9FLAO</name>
<dbReference type="SUPFAM" id="SSF46689">
    <property type="entry name" value="Homeodomain-like"/>
    <property type="match status" value="1"/>
</dbReference>
<dbReference type="PANTHER" id="PTHR46889:SF4">
    <property type="entry name" value="TRANSPOSASE INSO FOR INSERTION SEQUENCE ELEMENT IS911B-RELATED"/>
    <property type="match status" value="1"/>
</dbReference>
<dbReference type="STRING" id="454006.SAMN05421825_0004"/>
<feature type="domain" description="Integrase catalytic" evidence="1">
    <location>
        <begin position="130"/>
        <end position="297"/>
    </location>
</feature>
<dbReference type="Pfam" id="PF00665">
    <property type="entry name" value="rve"/>
    <property type="match status" value="1"/>
</dbReference>
<dbReference type="InterPro" id="IPR001584">
    <property type="entry name" value="Integrase_cat-core"/>
</dbReference>
<dbReference type="PROSITE" id="PS50994">
    <property type="entry name" value="INTEGRASE"/>
    <property type="match status" value="1"/>
</dbReference>
<dbReference type="NCBIfam" id="NF033516">
    <property type="entry name" value="transpos_IS3"/>
    <property type="match status" value="1"/>
</dbReference>
<protein>
    <submittedName>
        <fullName evidence="2">Homeodomain-like domain-containing protein</fullName>
    </submittedName>
</protein>
<dbReference type="Gene3D" id="1.10.10.10">
    <property type="entry name" value="Winged helix-like DNA-binding domain superfamily/Winged helix DNA-binding domain"/>
    <property type="match status" value="1"/>
</dbReference>
<dbReference type="Proteomes" id="UP000199203">
    <property type="component" value="Unassembled WGS sequence"/>
</dbReference>
<dbReference type="EMBL" id="FNBH01000011">
    <property type="protein sequence ID" value="SDG66794.1"/>
    <property type="molecule type" value="Genomic_DNA"/>
</dbReference>
<dbReference type="InterPro" id="IPR036388">
    <property type="entry name" value="WH-like_DNA-bd_sf"/>
</dbReference>
<dbReference type="Gene3D" id="3.30.420.10">
    <property type="entry name" value="Ribonuclease H-like superfamily/Ribonuclease H"/>
    <property type="match status" value="1"/>
</dbReference>
<keyword evidence="2" id="KW-0238">DNA-binding</keyword>
<accession>A0A1G7W479</accession>
<reference evidence="3" key="1">
    <citation type="submission" date="2016-10" db="EMBL/GenBank/DDBJ databases">
        <authorList>
            <person name="Varghese N."/>
            <person name="Submissions S."/>
        </authorList>
    </citation>
    <scope>NUCLEOTIDE SEQUENCE [LARGE SCALE GENOMIC DNA]</scope>
    <source>
        <strain evidence="3">DSM 19684</strain>
    </source>
</reference>
<dbReference type="InterPro" id="IPR009057">
    <property type="entry name" value="Homeodomain-like_sf"/>
</dbReference>
<evidence type="ECO:0000313" key="3">
    <source>
        <dbReference type="Proteomes" id="UP000199203"/>
    </source>
</evidence>
<keyword evidence="3" id="KW-1185">Reference proteome</keyword>
<dbReference type="InterPro" id="IPR036397">
    <property type="entry name" value="RNaseH_sf"/>
</dbReference>
<dbReference type="AlphaFoldDB" id="A0A1G7W479"/>